<feature type="region of interest" description="Disordered" evidence="11">
    <location>
        <begin position="75"/>
        <end position="104"/>
    </location>
</feature>
<evidence type="ECO:0000256" key="4">
    <source>
        <dbReference type="ARBA" id="ARBA00022729"/>
    </source>
</evidence>
<comment type="catalytic activity">
    <reaction evidence="10">
        <text>L-threonyl-[protein] + UDP-N-acetyl-alpha-D-glucosamine = 3-O-(N-acetyl-beta-D-glucosaminyl)-L-threonyl-[protein] + UDP + H(+)</text>
        <dbReference type="Rhea" id="RHEA:48908"/>
        <dbReference type="Rhea" id="RHEA-COMP:11060"/>
        <dbReference type="Rhea" id="RHEA-COMP:12252"/>
        <dbReference type="ChEBI" id="CHEBI:15378"/>
        <dbReference type="ChEBI" id="CHEBI:30013"/>
        <dbReference type="ChEBI" id="CHEBI:57705"/>
        <dbReference type="ChEBI" id="CHEBI:58223"/>
        <dbReference type="ChEBI" id="CHEBI:90840"/>
        <dbReference type="EC" id="2.4.1.255"/>
    </reaction>
</comment>
<dbReference type="Pfam" id="PF04577">
    <property type="entry name" value="Glyco_transf_61"/>
    <property type="match status" value="1"/>
</dbReference>
<dbReference type="Proteomes" id="UP001365542">
    <property type="component" value="Unassembled WGS sequence"/>
</dbReference>
<reference evidence="14 15" key="1">
    <citation type="submission" date="2019-10" db="EMBL/GenBank/DDBJ databases">
        <authorList>
            <person name="Palmer J.M."/>
        </authorList>
    </citation>
    <scope>NUCLEOTIDE SEQUENCE [LARGE SCALE GENOMIC DNA]</scope>
    <source>
        <strain evidence="14 15">TWF694</strain>
    </source>
</reference>
<evidence type="ECO:0000256" key="12">
    <source>
        <dbReference type="SAM" id="Phobius"/>
    </source>
</evidence>
<keyword evidence="12" id="KW-0472">Membrane</keyword>
<evidence type="ECO:0000256" key="10">
    <source>
        <dbReference type="ARBA" id="ARBA00049432"/>
    </source>
</evidence>
<feature type="compositionally biased region" description="Low complexity" evidence="11">
    <location>
        <begin position="75"/>
        <end position="84"/>
    </location>
</feature>
<proteinExistence type="predicted"/>
<dbReference type="InterPro" id="IPR007657">
    <property type="entry name" value="Glycosyltransferase_61"/>
</dbReference>
<sequence>MINYSGRRFRYMLGFVMPATAITLTLFFFRTSTTPFFPISVCRPQTDQAQEPVLFKPSSISETLSLSQISSSSQKSASSLSQTSDLPASPTFDSRPQLPFEYDPNQDQELCDKIYGIGYFTHIEKHQHPYCESSSSSFLQCFSAPRLPQPWASQWSSTAGDPFCFARGVLFDPSGPDGRHFKASCNTRDFNAERAKGQTDPSDPLTDIAGVPNLADLAEYWGGSGVAAQFKAHWDLKAEVQDCDRDSNGEWLFVISREDTPNIWHEMMDLWQCLITLDAMQAVRNPATGEPWMTQEDIASMQIVFDDDLPMQRHLEDWWEMLNGKKPMKASELKPGACYANVLLPLPGSSSPFWGALVEHVYHEPCRSSIIIDAFRRRVFKHLDLTPRPLNSRPNEHPTITFVNRTHNRRLWDADSLMDKIRTRYPDSKVNVVDFANLPLREQVELATETDVFIGHHGAGMMHLFFLPTDAAVVEITSSRARKFRSITRMRGITHFEANCLEEPDYEHIAYGKEYPQNWRAGMDDKHWQSRPYAYLIEEDFLGWVDAAVRNQRNRRYK</sequence>
<feature type="domain" description="Glycosyltransferase 61 catalytic" evidence="13">
    <location>
        <begin position="368"/>
        <end position="474"/>
    </location>
</feature>
<organism evidence="14 15">
    <name type="scientific">Orbilia ellipsospora</name>
    <dbReference type="NCBI Taxonomy" id="2528407"/>
    <lineage>
        <taxon>Eukaryota</taxon>
        <taxon>Fungi</taxon>
        <taxon>Dikarya</taxon>
        <taxon>Ascomycota</taxon>
        <taxon>Pezizomycotina</taxon>
        <taxon>Orbiliomycetes</taxon>
        <taxon>Orbiliales</taxon>
        <taxon>Orbiliaceae</taxon>
        <taxon>Orbilia</taxon>
    </lineage>
</organism>
<gene>
    <name evidence="14" type="ORF">TWF694_011302</name>
</gene>
<keyword evidence="15" id="KW-1185">Reference proteome</keyword>
<evidence type="ECO:0000256" key="9">
    <source>
        <dbReference type="ARBA" id="ARBA00048317"/>
    </source>
</evidence>
<dbReference type="EMBL" id="JAVHJO010000009">
    <property type="protein sequence ID" value="KAK6537102.1"/>
    <property type="molecule type" value="Genomic_DNA"/>
</dbReference>
<dbReference type="PANTHER" id="PTHR20961:SF148">
    <property type="entry name" value="EGF DOMAIN-SPECIFIC O-LINKED N-ACETYLGLUCOSAMINE TRANSFERASE"/>
    <property type="match status" value="1"/>
</dbReference>
<keyword evidence="12" id="KW-1133">Transmembrane helix</keyword>
<accession>A0AAV9X600</accession>
<evidence type="ECO:0000256" key="6">
    <source>
        <dbReference type="ARBA" id="ARBA00023180"/>
    </source>
</evidence>
<protein>
    <recommendedName>
        <fullName evidence="7">EGF domain-specific O-linked N-acetylglucosamine transferase</fullName>
        <ecNumber evidence="1">2.4.1.255</ecNumber>
    </recommendedName>
    <alternativeName>
        <fullName evidence="8">Extracellular O-linked N-acetylglucosamine transferase</fullName>
    </alternativeName>
</protein>
<keyword evidence="3" id="KW-0808">Transferase</keyword>
<keyword evidence="4" id="KW-0732">Signal</keyword>
<keyword evidence="12" id="KW-0812">Transmembrane</keyword>
<keyword evidence="5" id="KW-0256">Endoplasmic reticulum</keyword>
<evidence type="ECO:0000256" key="1">
    <source>
        <dbReference type="ARBA" id="ARBA00011970"/>
    </source>
</evidence>
<evidence type="ECO:0000256" key="2">
    <source>
        <dbReference type="ARBA" id="ARBA00022676"/>
    </source>
</evidence>
<evidence type="ECO:0000256" key="7">
    <source>
        <dbReference type="ARBA" id="ARBA00040944"/>
    </source>
</evidence>
<evidence type="ECO:0000256" key="11">
    <source>
        <dbReference type="SAM" id="MobiDB-lite"/>
    </source>
</evidence>
<dbReference type="GO" id="GO:0097363">
    <property type="term" value="F:protein O-acetylglucosaminyltransferase activity"/>
    <property type="evidence" value="ECO:0007669"/>
    <property type="project" value="UniProtKB-EC"/>
</dbReference>
<name>A0AAV9X600_9PEZI</name>
<comment type="catalytic activity">
    <reaction evidence="9">
        <text>L-seryl-[protein] + UDP-N-acetyl-alpha-D-glucosamine = 3-O-(N-acetyl-beta-D-glucosaminyl)-L-seryl-[protein] + UDP + H(+)</text>
        <dbReference type="Rhea" id="RHEA:48904"/>
        <dbReference type="Rhea" id="RHEA-COMP:9863"/>
        <dbReference type="Rhea" id="RHEA-COMP:12251"/>
        <dbReference type="ChEBI" id="CHEBI:15378"/>
        <dbReference type="ChEBI" id="CHEBI:29999"/>
        <dbReference type="ChEBI" id="CHEBI:57705"/>
        <dbReference type="ChEBI" id="CHEBI:58223"/>
        <dbReference type="ChEBI" id="CHEBI:90838"/>
        <dbReference type="EC" id="2.4.1.255"/>
    </reaction>
</comment>
<evidence type="ECO:0000256" key="5">
    <source>
        <dbReference type="ARBA" id="ARBA00022824"/>
    </source>
</evidence>
<dbReference type="InterPro" id="IPR049625">
    <property type="entry name" value="Glyco_transf_61_cat"/>
</dbReference>
<keyword evidence="6" id="KW-0325">Glycoprotein</keyword>
<dbReference type="EC" id="2.4.1.255" evidence="1"/>
<feature type="transmembrane region" description="Helical" evidence="12">
    <location>
        <begin position="12"/>
        <end position="29"/>
    </location>
</feature>
<evidence type="ECO:0000313" key="15">
    <source>
        <dbReference type="Proteomes" id="UP001365542"/>
    </source>
</evidence>
<dbReference type="GO" id="GO:0005788">
    <property type="term" value="C:endoplasmic reticulum lumen"/>
    <property type="evidence" value="ECO:0007669"/>
    <property type="project" value="TreeGrafter"/>
</dbReference>
<dbReference type="AlphaFoldDB" id="A0AAV9X600"/>
<evidence type="ECO:0000259" key="13">
    <source>
        <dbReference type="Pfam" id="PF04577"/>
    </source>
</evidence>
<dbReference type="PANTHER" id="PTHR20961">
    <property type="entry name" value="GLYCOSYLTRANSFERASE"/>
    <property type="match status" value="1"/>
</dbReference>
<keyword evidence="2" id="KW-0328">Glycosyltransferase</keyword>
<evidence type="ECO:0000313" key="14">
    <source>
        <dbReference type="EMBL" id="KAK6537102.1"/>
    </source>
</evidence>
<comment type="caution">
    <text evidence="14">The sequence shown here is derived from an EMBL/GenBank/DDBJ whole genome shotgun (WGS) entry which is preliminary data.</text>
</comment>
<evidence type="ECO:0000256" key="8">
    <source>
        <dbReference type="ARBA" id="ARBA00042574"/>
    </source>
</evidence>
<evidence type="ECO:0000256" key="3">
    <source>
        <dbReference type="ARBA" id="ARBA00022679"/>
    </source>
</evidence>